<dbReference type="InterPro" id="IPR024455">
    <property type="entry name" value="Phage_capsid"/>
</dbReference>
<dbReference type="KEGG" id="whr:OG579_20400"/>
<dbReference type="InterPro" id="IPR054612">
    <property type="entry name" value="Phage_capsid-like_C"/>
</dbReference>
<sequence>MTLLTNNSKPLTPAEITGLVIEPVLERAVTASAANVIPFSTNELRIPIVTDGSAAWVAEGAEIPVDEPVLFEVVLTPRKLAVLVPLSNELIADANGDVTRRVGEAVARAIARKLDAAFFAATTPVNGMKALGAQTGTLTATSDLVNLDVFVEAISDLAAHGNQASTIVVSPATFKVLATLKVSAGSNAGLLQPTATLSTPLQIAGLPVVVTSALADDVAYVVDSSRIIVGLRTSDVQLAVDSSVYFSSDRAALRATLRVGSAFPDPTAIVRITLT</sequence>
<evidence type="ECO:0000256" key="1">
    <source>
        <dbReference type="ARBA" id="ARBA00004328"/>
    </source>
</evidence>
<evidence type="ECO:0000313" key="3">
    <source>
        <dbReference type="EMBL" id="WUM20018.1"/>
    </source>
</evidence>
<dbReference type="Proteomes" id="UP001432128">
    <property type="component" value="Chromosome"/>
</dbReference>
<dbReference type="Pfam" id="PF05065">
    <property type="entry name" value="Phage_capsid"/>
    <property type="match status" value="1"/>
</dbReference>
<keyword evidence="4" id="KW-1185">Reference proteome</keyword>
<dbReference type="AlphaFoldDB" id="A0AAU4K1W9"/>
<gene>
    <name evidence="3" type="ORF">OG579_20400</name>
</gene>
<reference evidence="3 4" key="1">
    <citation type="submission" date="2022-10" db="EMBL/GenBank/DDBJ databases">
        <title>The complete genomes of actinobacterial strains from the NBC collection.</title>
        <authorList>
            <person name="Joergensen T.S."/>
            <person name="Alvarez Arevalo M."/>
            <person name="Sterndorff E.B."/>
            <person name="Faurdal D."/>
            <person name="Vuksanovic O."/>
            <person name="Mourched A.-S."/>
            <person name="Charusanti P."/>
            <person name="Shaw S."/>
            <person name="Blin K."/>
            <person name="Weber T."/>
        </authorList>
    </citation>
    <scope>NUCLEOTIDE SEQUENCE [LARGE SCALE GENOMIC DNA]</scope>
    <source>
        <strain evidence="3 4">NBC_00319</strain>
    </source>
</reference>
<comment type="subcellular location">
    <subcellularLocation>
        <location evidence="1">Virion</location>
    </subcellularLocation>
</comment>
<feature type="domain" description="Phage capsid-like C-terminal" evidence="2">
    <location>
        <begin position="11"/>
        <end position="273"/>
    </location>
</feature>
<evidence type="ECO:0000313" key="4">
    <source>
        <dbReference type="Proteomes" id="UP001432128"/>
    </source>
</evidence>
<name>A0AAU4K1W9_9NOCA</name>
<dbReference type="NCBIfam" id="TIGR01554">
    <property type="entry name" value="major_cap_HK97"/>
    <property type="match status" value="1"/>
</dbReference>
<dbReference type="Gene3D" id="3.30.2400.10">
    <property type="entry name" value="Major capsid protein gp5"/>
    <property type="match status" value="1"/>
</dbReference>
<organism evidence="3 4">
    <name type="scientific">Williamsia herbipolensis</name>
    <dbReference type="NCBI Taxonomy" id="1603258"/>
    <lineage>
        <taxon>Bacteria</taxon>
        <taxon>Bacillati</taxon>
        <taxon>Actinomycetota</taxon>
        <taxon>Actinomycetes</taxon>
        <taxon>Mycobacteriales</taxon>
        <taxon>Nocardiaceae</taxon>
        <taxon>Williamsia</taxon>
    </lineage>
</organism>
<protein>
    <submittedName>
        <fullName evidence="3">Phage major capsid protein</fullName>
    </submittedName>
</protein>
<dbReference type="SUPFAM" id="SSF56563">
    <property type="entry name" value="Major capsid protein gp5"/>
    <property type="match status" value="1"/>
</dbReference>
<dbReference type="Gene3D" id="3.30.2320.10">
    <property type="entry name" value="hypothetical protein PF0899 domain"/>
    <property type="match status" value="1"/>
</dbReference>
<evidence type="ECO:0000259" key="2">
    <source>
        <dbReference type="Pfam" id="PF05065"/>
    </source>
</evidence>
<dbReference type="EMBL" id="CP108021">
    <property type="protein sequence ID" value="WUM20018.1"/>
    <property type="molecule type" value="Genomic_DNA"/>
</dbReference>
<dbReference type="RefSeq" id="WP_328857438.1">
    <property type="nucleotide sequence ID" value="NZ_CP108021.1"/>
</dbReference>
<accession>A0AAU4K1W9</accession>
<proteinExistence type="predicted"/>